<dbReference type="Pfam" id="PF05726">
    <property type="entry name" value="Pirin_C"/>
    <property type="match status" value="1"/>
</dbReference>
<keyword evidence="7" id="KW-1185">Reference proteome</keyword>
<feature type="domain" description="Pirin N-terminal" evidence="4">
    <location>
        <begin position="39"/>
        <end position="139"/>
    </location>
</feature>
<dbReference type="RefSeq" id="WP_244728831.1">
    <property type="nucleotide sequence ID" value="NZ_CP095045.1"/>
</dbReference>
<sequence>MTNPDPRPVETVCAPGAGAAAFELLEPRDVPLGGLRAMTVRRTLPQRSRSLIGAWCFVDHYGPDDVAATGGMDVAAHPHIGLQTASWLFSGEIEHRDSAGFHAGVRPGELNLMTAGRGISHSERSTRSTTVLHGVQLWIALPERRRGIDPGFAHYAPPVRRGAGWSARVFLGRLLGETSPVRPHTPLLGAEITLAPHAELEFGVDAGFEHGVLVDSGELALTRIVADAEPGAGEPGSPESGISVSRTRLVYTPVGADRLRLSAGAAGARVLLLGGEPLGERIVMWWNFVGRDHGEIAQARADWQAGIARLGVGDPSGAGDPDTAAPAAGAPATSPGAGAAARRASAPGSAPDPERFGIPAGEPAPPIPAPALPATRILPRSAGPAARSPERTEDS</sequence>
<proteinExistence type="inferred from homology"/>
<dbReference type="InterPro" id="IPR003829">
    <property type="entry name" value="Pirin_N_dom"/>
</dbReference>
<dbReference type="InterPro" id="IPR011051">
    <property type="entry name" value="RmlC_Cupin_sf"/>
</dbReference>
<evidence type="ECO:0000259" key="4">
    <source>
        <dbReference type="Pfam" id="PF02678"/>
    </source>
</evidence>
<comment type="similarity">
    <text evidence="1 2">Belongs to the pirin family.</text>
</comment>
<evidence type="ECO:0000256" key="3">
    <source>
        <dbReference type="SAM" id="MobiDB-lite"/>
    </source>
</evidence>
<feature type="compositionally biased region" description="Pro residues" evidence="3">
    <location>
        <begin position="362"/>
        <end position="371"/>
    </location>
</feature>
<dbReference type="PANTHER" id="PTHR13903:SF8">
    <property type="entry name" value="PIRIN"/>
    <property type="match status" value="1"/>
</dbReference>
<reference evidence="6 7" key="1">
    <citation type="submission" date="2022-04" db="EMBL/GenBank/DDBJ databases">
        <title>Leucobacter sp. isolated from rhizosphere of garlic.</title>
        <authorList>
            <person name="Won M."/>
            <person name="Lee C.-M."/>
            <person name="Woen H.-Y."/>
            <person name="Kwon S.-W."/>
        </authorList>
    </citation>
    <scope>NUCLEOTIDE SEQUENCE [LARGE SCALE GENOMIC DNA]</scope>
    <source>
        <strain evidence="6 7">H21R-40</strain>
    </source>
</reference>
<name>A0ABY4FNQ4_9MICO</name>
<evidence type="ECO:0000256" key="2">
    <source>
        <dbReference type="RuleBase" id="RU003457"/>
    </source>
</evidence>
<dbReference type="InterPro" id="IPR014710">
    <property type="entry name" value="RmlC-like_jellyroll"/>
</dbReference>
<dbReference type="SUPFAM" id="SSF51182">
    <property type="entry name" value="RmlC-like cupins"/>
    <property type="match status" value="1"/>
</dbReference>
<feature type="domain" description="Pirin C-terminal" evidence="5">
    <location>
        <begin position="191"/>
        <end position="306"/>
    </location>
</feature>
<evidence type="ECO:0000313" key="6">
    <source>
        <dbReference type="EMBL" id="UOQ57910.1"/>
    </source>
</evidence>
<protein>
    <submittedName>
        <fullName evidence="6">Pirin family protein</fullName>
    </submittedName>
</protein>
<dbReference type="InterPro" id="IPR012093">
    <property type="entry name" value="Pirin"/>
</dbReference>
<accession>A0ABY4FNQ4</accession>
<dbReference type="Pfam" id="PF02678">
    <property type="entry name" value="Pirin"/>
    <property type="match status" value="1"/>
</dbReference>
<evidence type="ECO:0000256" key="1">
    <source>
        <dbReference type="ARBA" id="ARBA00008416"/>
    </source>
</evidence>
<dbReference type="CDD" id="cd02247">
    <property type="entry name" value="cupin_pirin_C"/>
    <property type="match status" value="1"/>
</dbReference>
<dbReference type="Gene3D" id="2.60.120.10">
    <property type="entry name" value="Jelly Rolls"/>
    <property type="match status" value="2"/>
</dbReference>
<dbReference type="PANTHER" id="PTHR13903">
    <property type="entry name" value="PIRIN-RELATED"/>
    <property type="match status" value="1"/>
</dbReference>
<gene>
    <name evidence="6" type="ORF">MUN78_03465</name>
</gene>
<dbReference type="Proteomes" id="UP000831786">
    <property type="component" value="Chromosome"/>
</dbReference>
<dbReference type="EMBL" id="CP095045">
    <property type="protein sequence ID" value="UOQ57910.1"/>
    <property type="molecule type" value="Genomic_DNA"/>
</dbReference>
<feature type="compositionally biased region" description="Low complexity" evidence="3">
    <location>
        <begin position="313"/>
        <end position="351"/>
    </location>
</feature>
<feature type="region of interest" description="Disordered" evidence="3">
    <location>
        <begin position="312"/>
        <end position="395"/>
    </location>
</feature>
<evidence type="ECO:0000259" key="5">
    <source>
        <dbReference type="Pfam" id="PF05726"/>
    </source>
</evidence>
<evidence type="ECO:0000313" key="7">
    <source>
        <dbReference type="Proteomes" id="UP000831786"/>
    </source>
</evidence>
<dbReference type="InterPro" id="IPR008778">
    <property type="entry name" value="Pirin_C_dom"/>
</dbReference>
<dbReference type="CDD" id="cd02909">
    <property type="entry name" value="cupin_pirin_N"/>
    <property type="match status" value="1"/>
</dbReference>
<organism evidence="6 7">
    <name type="scientific">Leucobacter allii</name>
    <dbReference type="NCBI Taxonomy" id="2932247"/>
    <lineage>
        <taxon>Bacteria</taxon>
        <taxon>Bacillati</taxon>
        <taxon>Actinomycetota</taxon>
        <taxon>Actinomycetes</taxon>
        <taxon>Micrococcales</taxon>
        <taxon>Microbacteriaceae</taxon>
        <taxon>Leucobacter</taxon>
    </lineage>
</organism>